<reference evidence="9 10" key="1">
    <citation type="submission" date="2022-08" db="EMBL/GenBank/DDBJ databases">
        <title>Proteogenomics of the novel Dehalobacterium formicoaceticum strain EZ94 highlights a key role of methyltransferases during anaerobic dichloromethane degradation.</title>
        <authorList>
            <person name="Wasmund K."/>
        </authorList>
    </citation>
    <scope>NUCLEOTIDE SEQUENCE [LARGE SCALE GENOMIC DNA]</scope>
    <source>
        <strain evidence="9 10">EZ94</strain>
    </source>
</reference>
<dbReference type="NCBIfam" id="TIGR02179">
    <property type="entry name" value="PorD_KorD"/>
    <property type="match status" value="1"/>
</dbReference>
<comment type="cofactor">
    <cofactor evidence="1">
        <name>[4Fe-4S] cluster</name>
        <dbReference type="ChEBI" id="CHEBI:49883"/>
    </cofactor>
</comment>
<protein>
    <submittedName>
        <fullName evidence="9">4Fe-4S binding protein</fullName>
    </submittedName>
</protein>
<keyword evidence="10" id="KW-1185">Reference proteome</keyword>
<feature type="domain" description="4Fe-4S ferredoxin-type" evidence="8">
    <location>
        <begin position="26"/>
        <end position="55"/>
    </location>
</feature>
<dbReference type="PANTHER" id="PTHR43724">
    <property type="entry name" value="PYRUVATE SYNTHASE SUBUNIT PORD"/>
    <property type="match status" value="1"/>
</dbReference>
<name>A0ABT1Y3M0_9FIRM</name>
<dbReference type="SUPFAM" id="SSF54862">
    <property type="entry name" value="4Fe-4S ferredoxins"/>
    <property type="match status" value="1"/>
</dbReference>
<sequence>MTKSVVFPLSQPTRGAGGPTGTWRTIRPVLDPEKCNGCLLCWIFCPEGVIRKEDRSVDYDYCKGCGICAVECPQKAFTMVKEEEE</sequence>
<comment type="caution">
    <text evidence="9">The sequence shown here is derived from an EMBL/GenBank/DDBJ whole genome shotgun (WGS) entry which is preliminary data.</text>
</comment>
<evidence type="ECO:0000259" key="8">
    <source>
        <dbReference type="PROSITE" id="PS51379"/>
    </source>
</evidence>
<feature type="domain" description="4Fe-4S ferredoxin-type" evidence="8">
    <location>
        <begin position="56"/>
        <end position="82"/>
    </location>
</feature>
<dbReference type="PROSITE" id="PS00198">
    <property type="entry name" value="4FE4S_FER_1"/>
    <property type="match status" value="1"/>
</dbReference>
<dbReference type="PROSITE" id="PS51379">
    <property type="entry name" value="4FE4S_FER_2"/>
    <property type="match status" value="2"/>
</dbReference>
<gene>
    <name evidence="9" type="ORF">NVS47_06080</name>
</gene>
<dbReference type="Proteomes" id="UP001524944">
    <property type="component" value="Unassembled WGS sequence"/>
</dbReference>
<dbReference type="InterPro" id="IPR017900">
    <property type="entry name" value="4Fe4S_Fe_S_CS"/>
</dbReference>
<evidence type="ECO:0000256" key="7">
    <source>
        <dbReference type="SAM" id="MobiDB-lite"/>
    </source>
</evidence>
<dbReference type="RefSeq" id="WP_089608758.1">
    <property type="nucleotide sequence ID" value="NZ_CP022121.1"/>
</dbReference>
<evidence type="ECO:0000313" key="9">
    <source>
        <dbReference type="EMBL" id="MCR6545086.1"/>
    </source>
</evidence>
<evidence type="ECO:0000256" key="6">
    <source>
        <dbReference type="ARBA" id="ARBA00023014"/>
    </source>
</evidence>
<feature type="region of interest" description="Disordered" evidence="7">
    <location>
        <begin position="1"/>
        <end position="23"/>
    </location>
</feature>
<dbReference type="InterPro" id="IPR011898">
    <property type="entry name" value="PorD_KorD"/>
</dbReference>
<evidence type="ECO:0000256" key="3">
    <source>
        <dbReference type="ARBA" id="ARBA00022723"/>
    </source>
</evidence>
<evidence type="ECO:0000313" key="10">
    <source>
        <dbReference type="Proteomes" id="UP001524944"/>
    </source>
</evidence>
<evidence type="ECO:0000256" key="1">
    <source>
        <dbReference type="ARBA" id="ARBA00001966"/>
    </source>
</evidence>
<keyword evidence="3" id="KW-0479">Metal-binding</keyword>
<evidence type="ECO:0000256" key="5">
    <source>
        <dbReference type="ARBA" id="ARBA00023004"/>
    </source>
</evidence>
<evidence type="ECO:0000256" key="4">
    <source>
        <dbReference type="ARBA" id="ARBA00022737"/>
    </source>
</evidence>
<evidence type="ECO:0000256" key="2">
    <source>
        <dbReference type="ARBA" id="ARBA00022485"/>
    </source>
</evidence>
<keyword evidence="6" id="KW-0411">Iron-sulfur</keyword>
<keyword evidence="5" id="KW-0408">Iron</keyword>
<dbReference type="InterPro" id="IPR017896">
    <property type="entry name" value="4Fe4S_Fe-S-bd"/>
</dbReference>
<dbReference type="Pfam" id="PF13237">
    <property type="entry name" value="Fer4_10"/>
    <property type="match status" value="1"/>
</dbReference>
<dbReference type="Gene3D" id="3.30.70.20">
    <property type="match status" value="1"/>
</dbReference>
<accession>A0ABT1Y3M0</accession>
<keyword evidence="4" id="KW-0677">Repeat</keyword>
<keyword evidence="2" id="KW-0004">4Fe-4S</keyword>
<proteinExistence type="predicted"/>
<dbReference type="PANTHER" id="PTHR43724:SF1">
    <property type="entry name" value="PYRUVATE SYNTHASE SUBUNIT PORD"/>
    <property type="match status" value="1"/>
</dbReference>
<organism evidence="9 10">
    <name type="scientific">Dehalobacterium formicoaceticum</name>
    <dbReference type="NCBI Taxonomy" id="51515"/>
    <lineage>
        <taxon>Bacteria</taxon>
        <taxon>Bacillati</taxon>
        <taxon>Bacillota</taxon>
        <taxon>Clostridia</taxon>
        <taxon>Eubacteriales</taxon>
        <taxon>Peptococcaceae</taxon>
        <taxon>Dehalobacterium</taxon>
    </lineage>
</organism>
<dbReference type="EMBL" id="JANPWE010000002">
    <property type="protein sequence ID" value="MCR6545086.1"/>
    <property type="molecule type" value="Genomic_DNA"/>
</dbReference>